<dbReference type="GO" id="GO:0006646">
    <property type="term" value="P:phosphatidylethanolamine biosynthetic process"/>
    <property type="evidence" value="ECO:0007669"/>
    <property type="project" value="UniProtKB-UniPathway"/>
</dbReference>
<comment type="cofactor">
    <cofactor evidence="1">
        <name>pyruvate</name>
        <dbReference type="ChEBI" id="CHEBI:15361"/>
    </cofactor>
</comment>
<dbReference type="OrthoDB" id="9802030at2"/>
<evidence type="ECO:0000256" key="1">
    <source>
        <dbReference type="ARBA" id="ARBA00001928"/>
    </source>
</evidence>
<proteinExistence type="predicted"/>
<dbReference type="EMBL" id="NBIU01000020">
    <property type="protein sequence ID" value="PZT47827.1"/>
    <property type="molecule type" value="Genomic_DNA"/>
</dbReference>
<dbReference type="PANTHER" id="PTHR10067:SF6">
    <property type="entry name" value="PHOSPHATIDYLSERINE DECARBOXYLASE PROENZYME, MITOCHONDRIAL"/>
    <property type="match status" value="1"/>
</dbReference>
<sequence length="260" mass="30198">MHYTNLISQIFEKFAKHSFHPKIQKWINLAYVKYFKINLEEFDTLESYESLNNLFMRSLIKMRSFDKAQNVLIAPCDSKVMEFGECKENKALQIKGKEYFISDFILEKLEEGFSFINLYLSPKDYHRFHAPIDLKIKKIDFIKGALYPVNKMGLEKIDSLFVKNKRVVLSCEDYRGNPFYFVAVGALNVGGIVIHFAPNIATLEENYSHTFAKPIFLQKGDEIGSFQMGSTVVMFSKDWSYQTQLGESVYFGECIAKEKE</sequence>
<evidence type="ECO:0000256" key="2">
    <source>
        <dbReference type="ARBA" id="ARBA00005189"/>
    </source>
</evidence>
<dbReference type="AlphaFoldDB" id="A0A2W6MTQ4"/>
<evidence type="ECO:0000256" key="6">
    <source>
        <dbReference type="ARBA" id="ARBA00023098"/>
    </source>
</evidence>
<dbReference type="NCBIfam" id="TIGR00163">
    <property type="entry name" value="PS_decarb"/>
    <property type="match status" value="1"/>
</dbReference>
<dbReference type="PANTHER" id="PTHR10067">
    <property type="entry name" value="PHOSPHATIDYLSERINE DECARBOXYLASE"/>
    <property type="match status" value="1"/>
</dbReference>
<evidence type="ECO:0000256" key="7">
    <source>
        <dbReference type="ARBA" id="ARBA00023145"/>
    </source>
</evidence>
<keyword evidence="7" id="KW-0865">Zymogen</keyword>
<reference evidence="13 14" key="1">
    <citation type="submission" date="2017-03" db="EMBL/GenBank/DDBJ databases">
        <title>Genomic and clinical evidence uncovers the enterohepatic species Helicobacter valdiviensis as a potential human intestinal pathogen.</title>
        <authorList>
            <person name="Fresia P."/>
            <person name="Jara R."/>
            <person name="Sierra R."/>
            <person name="Ferres I."/>
            <person name="Greif G."/>
            <person name="Iraola G."/>
            <person name="Collado L."/>
        </authorList>
    </citation>
    <scope>NUCLEOTIDE SEQUENCE [LARGE SCALE GENOMIC DNA]</scope>
    <source>
        <strain evidence="13 14">WBE14</strain>
    </source>
</reference>
<evidence type="ECO:0000313" key="14">
    <source>
        <dbReference type="Proteomes" id="UP000249746"/>
    </source>
</evidence>
<comment type="caution">
    <text evidence="13">The sequence shown here is derived from an EMBL/GenBank/DDBJ whole genome shotgun (WGS) entry which is preliminary data.</text>
</comment>
<keyword evidence="14" id="KW-1185">Reference proteome</keyword>
<evidence type="ECO:0000256" key="9">
    <source>
        <dbReference type="ARBA" id="ARBA00023239"/>
    </source>
</evidence>
<protein>
    <recommendedName>
        <fullName evidence="3">phosphatidylserine decarboxylase</fullName>
        <ecNumber evidence="3">4.1.1.65</ecNumber>
    </recommendedName>
</protein>
<evidence type="ECO:0000256" key="3">
    <source>
        <dbReference type="ARBA" id="ARBA00012243"/>
    </source>
</evidence>
<evidence type="ECO:0000256" key="8">
    <source>
        <dbReference type="ARBA" id="ARBA00023209"/>
    </source>
</evidence>
<comment type="pathway">
    <text evidence="12">Phospholipid metabolism; phosphatidylethanolamine biosynthesis.</text>
</comment>
<gene>
    <name evidence="13" type="ORF">B6S12_07000</name>
</gene>
<dbReference type="InterPro" id="IPR033177">
    <property type="entry name" value="PSD-B"/>
</dbReference>
<dbReference type="GO" id="GO:0004609">
    <property type="term" value="F:phosphatidylserine decarboxylase activity"/>
    <property type="evidence" value="ECO:0007669"/>
    <property type="project" value="UniProtKB-EC"/>
</dbReference>
<dbReference type="EC" id="4.1.1.65" evidence="3"/>
<dbReference type="InterPro" id="IPR003817">
    <property type="entry name" value="PS_Dcarbxylase"/>
</dbReference>
<keyword evidence="6" id="KW-0443">Lipid metabolism</keyword>
<dbReference type="NCBIfam" id="NF003038">
    <property type="entry name" value="PRK03934.1"/>
    <property type="match status" value="1"/>
</dbReference>
<keyword evidence="5" id="KW-0210">Decarboxylase</keyword>
<dbReference type="Pfam" id="PF02666">
    <property type="entry name" value="PS_Dcarbxylase"/>
    <property type="match status" value="1"/>
</dbReference>
<name>A0A2W6MTQ4_9HELI</name>
<evidence type="ECO:0000256" key="10">
    <source>
        <dbReference type="ARBA" id="ARBA00023264"/>
    </source>
</evidence>
<keyword evidence="4" id="KW-0444">Lipid biosynthesis</keyword>
<evidence type="ECO:0000313" key="13">
    <source>
        <dbReference type="EMBL" id="PZT47827.1"/>
    </source>
</evidence>
<keyword evidence="10" id="KW-1208">Phospholipid metabolism</keyword>
<dbReference type="Proteomes" id="UP000249746">
    <property type="component" value="Unassembled WGS sequence"/>
</dbReference>
<evidence type="ECO:0000256" key="12">
    <source>
        <dbReference type="ARBA" id="ARBA00024326"/>
    </source>
</evidence>
<evidence type="ECO:0000256" key="11">
    <source>
        <dbReference type="ARBA" id="ARBA00023317"/>
    </source>
</evidence>
<accession>A0A2W6MTQ4</accession>
<keyword evidence="8" id="KW-0594">Phospholipid biosynthesis</keyword>
<dbReference type="RefSeq" id="WP_111230093.1">
    <property type="nucleotide sequence ID" value="NZ_NBIU01000020.1"/>
</dbReference>
<keyword evidence="11" id="KW-0670">Pyruvate</keyword>
<organism evidence="13 14">
    <name type="scientific">Helicobacter valdiviensis</name>
    <dbReference type="NCBI Taxonomy" id="1458358"/>
    <lineage>
        <taxon>Bacteria</taxon>
        <taxon>Pseudomonadati</taxon>
        <taxon>Campylobacterota</taxon>
        <taxon>Epsilonproteobacteria</taxon>
        <taxon>Campylobacterales</taxon>
        <taxon>Helicobacteraceae</taxon>
        <taxon>Helicobacter</taxon>
    </lineage>
</organism>
<evidence type="ECO:0000256" key="5">
    <source>
        <dbReference type="ARBA" id="ARBA00022793"/>
    </source>
</evidence>
<comment type="pathway">
    <text evidence="2">Lipid metabolism.</text>
</comment>
<keyword evidence="9" id="KW-0456">Lyase</keyword>
<evidence type="ECO:0000256" key="4">
    <source>
        <dbReference type="ARBA" id="ARBA00022516"/>
    </source>
</evidence>
<dbReference type="UniPathway" id="UPA00558"/>